<evidence type="ECO:0000313" key="2">
    <source>
        <dbReference type="Proteomes" id="UP001205506"/>
    </source>
</evidence>
<protein>
    <submittedName>
        <fullName evidence="1">Uncharacterized protein</fullName>
    </submittedName>
</protein>
<gene>
    <name evidence="1" type="ORF">NNC68_08080</name>
</gene>
<dbReference type="Proteomes" id="UP001205506">
    <property type="component" value="Unassembled WGS sequence"/>
</dbReference>
<dbReference type="RefSeq" id="WP_254970017.1">
    <property type="nucleotide sequence ID" value="NZ_JANDWU010000012.1"/>
</dbReference>
<reference evidence="1" key="1">
    <citation type="submission" date="2022-07" db="EMBL/GenBank/DDBJ databases">
        <title>Prevotella copri.</title>
        <authorList>
            <person name="Yang C."/>
        </authorList>
    </citation>
    <scope>NUCLEOTIDE SEQUENCE</scope>
    <source>
        <strain evidence="1">HF1805</strain>
    </source>
</reference>
<evidence type="ECO:0000313" key="1">
    <source>
        <dbReference type="EMBL" id="MCP9549430.1"/>
    </source>
</evidence>
<comment type="caution">
    <text evidence="1">The sequence shown here is derived from an EMBL/GenBank/DDBJ whole genome shotgun (WGS) entry which is preliminary data.</text>
</comment>
<dbReference type="EMBL" id="JANDWU010000012">
    <property type="protein sequence ID" value="MCP9549430.1"/>
    <property type="molecule type" value="Genomic_DNA"/>
</dbReference>
<name>A0AAW5ICT3_9BACT</name>
<accession>A0AAW5ICT3</accession>
<organism evidence="1 2">
    <name type="scientific">Segatella copri</name>
    <dbReference type="NCBI Taxonomy" id="165179"/>
    <lineage>
        <taxon>Bacteria</taxon>
        <taxon>Pseudomonadati</taxon>
        <taxon>Bacteroidota</taxon>
        <taxon>Bacteroidia</taxon>
        <taxon>Bacteroidales</taxon>
        <taxon>Prevotellaceae</taxon>
        <taxon>Segatella</taxon>
    </lineage>
</organism>
<sequence length="165" mass="19119">MAGQVITPKQLMMQWAVLPNKFEVNVFNFETIMGDAAKHIFKQSFYLRRFNSASSFAWQPRRDKKRHPLLEETGNLKNSIVWKHFKGTGNKRGVSIYTDPFAFKHSKRQYGRNFCYAAVHNDPSGSHTYGNTGVRSIQRQFIGYSTVLNDKLQSYSIRIFDGFPK</sequence>
<dbReference type="AlphaFoldDB" id="A0AAW5ICT3"/>
<proteinExistence type="predicted"/>